<dbReference type="GO" id="GO:0032222">
    <property type="term" value="P:regulation of synaptic transmission, cholinergic"/>
    <property type="evidence" value="ECO:0007669"/>
    <property type="project" value="InterPro"/>
</dbReference>
<comment type="subcellular location">
    <subcellularLocation>
        <location evidence="1">Membrane</location>
        <topology evidence="1">Lipid-anchor</topology>
        <topology evidence="1">GPI-anchor</topology>
    </subcellularLocation>
</comment>
<keyword evidence="3" id="KW-0812">Transmembrane</keyword>
<evidence type="ECO:0000256" key="5">
    <source>
        <dbReference type="ARBA" id="ARBA00022989"/>
    </source>
</evidence>
<keyword evidence="2" id="KW-0336">GPI-anchor</keyword>
<evidence type="ECO:0000313" key="10">
    <source>
        <dbReference type="EMBL" id="JAT30146.1"/>
    </source>
</evidence>
<organism evidence="10">
    <name type="scientific">Graphocephala atropunctata</name>
    <dbReference type="NCBI Taxonomy" id="36148"/>
    <lineage>
        <taxon>Eukaryota</taxon>
        <taxon>Metazoa</taxon>
        <taxon>Ecdysozoa</taxon>
        <taxon>Arthropoda</taxon>
        <taxon>Hexapoda</taxon>
        <taxon>Insecta</taxon>
        <taxon>Pterygota</taxon>
        <taxon>Neoptera</taxon>
        <taxon>Paraneoptera</taxon>
        <taxon>Hemiptera</taxon>
        <taxon>Auchenorrhyncha</taxon>
        <taxon>Membracoidea</taxon>
        <taxon>Cicadellidae</taxon>
        <taxon>Cicadellinae</taxon>
        <taxon>Cicadellini</taxon>
        <taxon>Graphocephala</taxon>
    </lineage>
</organism>
<feature type="signal peptide" evidence="9">
    <location>
        <begin position="1"/>
        <end position="23"/>
    </location>
</feature>
<keyword evidence="5" id="KW-1133">Transmembrane helix</keyword>
<proteinExistence type="predicted"/>
<evidence type="ECO:0000256" key="4">
    <source>
        <dbReference type="ARBA" id="ARBA00022729"/>
    </source>
</evidence>
<dbReference type="PANTHER" id="PTHR33562">
    <property type="entry name" value="ATILLA, ISOFORM B-RELATED-RELATED"/>
    <property type="match status" value="1"/>
</dbReference>
<dbReference type="PANTHER" id="PTHR33562:SF23">
    <property type="entry name" value="PROTEIN QUIVER"/>
    <property type="match status" value="1"/>
</dbReference>
<keyword evidence="7" id="KW-0325">Glycoprotein</keyword>
<dbReference type="GO" id="GO:0098552">
    <property type="term" value="C:side of membrane"/>
    <property type="evidence" value="ECO:0007669"/>
    <property type="project" value="UniProtKB-KW"/>
</dbReference>
<evidence type="ECO:0000256" key="9">
    <source>
        <dbReference type="SAM" id="SignalP"/>
    </source>
</evidence>
<sequence>MTLTQSHGVFILLGLAVVSGVAGQFEDPENPSVYCYQCNSGIDIDCENLQPPDAANFHYKPCLDREKYNGSLPFCRKITQRIFPRNNMERVIRKCGWVKHPRLDCYNVRNEDHIETICQCFENGCNHSSGLQHSLALICGVLLAQCSFRTLFSD</sequence>
<reference evidence="10" key="1">
    <citation type="submission" date="2015-11" db="EMBL/GenBank/DDBJ databases">
        <title>De novo transcriptome assembly of four potential Pierce s Disease insect vectors from Arizona vineyards.</title>
        <authorList>
            <person name="Tassone E.E."/>
        </authorList>
    </citation>
    <scope>NUCLEOTIDE SEQUENCE</scope>
</reference>
<evidence type="ECO:0000256" key="1">
    <source>
        <dbReference type="ARBA" id="ARBA00004589"/>
    </source>
</evidence>
<evidence type="ECO:0000256" key="7">
    <source>
        <dbReference type="ARBA" id="ARBA00023180"/>
    </source>
</evidence>
<evidence type="ECO:0000256" key="8">
    <source>
        <dbReference type="ARBA" id="ARBA00023288"/>
    </source>
</evidence>
<evidence type="ECO:0000256" key="2">
    <source>
        <dbReference type="ARBA" id="ARBA00022622"/>
    </source>
</evidence>
<evidence type="ECO:0000256" key="6">
    <source>
        <dbReference type="ARBA" id="ARBA00023136"/>
    </source>
</evidence>
<dbReference type="AlphaFoldDB" id="A0A1B6M2H9"/>
<keyword evidence="4 9" id="KW-0732">Signal</keyword>
<dbReference type="Pfam" id="PF17064">
    <property type="entry name" value="QVR"/>
    <property type="match status" value="1"/>
</dbReference>
<gene>
    <name evidence="10" type="ORF">g.12886</name>
</gene>
<accession>A0A1B6M2H9</accession>
<dbReference type="InterPro" id="IPR031424">
    <property type="entry name" value="QVR-like"/>
</dbReference>
<evidence type="ECO:0000256" key="3">
    <source>
        <dbReference type="ARBA" id="ARBA00022692"/>
    </source>
</evidence>
<feature type="chain" id="PRO_5008587913" evidence="9">
    <location>
        <begin position="24"/>
        <end position="154"/>
    </location>
</feature>
<dbReference type="InterPro" id="IPR050975">
    <property type="entry name" value="Sleep_regulator"/>
</dbReference>
<dbReference type="GO" id="GO:0030431">
    <property type="term" value="P:sleep"/>
    <property type="evidence" value="ECO:0007669"/>
    <property type="project" value="InterPro"/>
</dbReference>
<protein>
    <submittedName>
        <fullName evidence="10">Uncharacterized protein</fullName>
    </submittedName>
</protein>
<name>A0A1B6M2H9_9HEMI</name>
<keyword evidence="6" id="KW-0472">Membrane</keyword>
<keyword evidence="8" id="KW-0449">Lipoprotein</keyword>
<dbReference type="EMBL" id="GEBQ01009831">
    <property type="protein sequence ID" value="JAT30146.1"/>
    <property type="molecule type" value="Transcribed_RNA"/>
</dbReference>